<evidence type="ECO:0000313" key="5">
    <source>
        <dbReference type="Proteomes" id="UP001596116"/>
    </source>
</evidence>
<evidence type="ECO:0000256" key="1">
    <source>
        <dbReference type="PIRNR" id="PIRNR032126"/>
    </source>
</evidence>
<keyword evidence="5" id="KW-1185">Reference proteome</keyword>
<sequence>MSNDSGADKADDDRPASLDEFSERLERMRERGKEPATDQKSASAWGRAMRVSSDLLAGIFVGCLLGLGLDTWLGTKPLFLLVGLGLGFAAGLRNMMRTMQQENDQSSGN</sequence>
<dbReference type="InterPro" id="IPR016989">
    <property type="entry name" value="Atp1_alphaprobac"/>
</dbReference>
<reference evidence="4 5" key="1">
    <citation type="submission" date="2024-09" db="EMBL/GenBank/DDBJ databases">
        <authorList>
            <person name="Zhang Z.-H."/>
        </authorList>
    </citation>
    <scope>NUCLEOTIDE SEQUENCE [LARGE SCALE GENOMIC DNA]</scope>
    <source>
        <strain evidence="4 5">HHTR114</strain>
    </source>
</reference>
<feature type="compositionally biased region" description="Basic and acidic residues" evidence="2">
    <location>
        <begin position="1"/>
        <end position="37"/>
    </location>
</feature>
<dbReference type="Proteomes" id="UP001596116">
    <property type="component" value="Unassembled WGS sequence"/>
</dbReference>
<comment type="function">
    <text evidence="1">A possible function for this protein is to guide the assembly of the membrane sector of the ATPase enzyme complex.</text>
</comment>
<name>A0ABW1KSC9_9PROT</name>
<comment type="caution">
    <text evidence="4">The sequence shown here is derived from an EMBL/GenBank/DDBJ whole genome shotgun (WGS) entry which is preliminary data.</text>
</comment>
<organism evidence="4 5">
    <name type="scientific">Hyphococcus aureus</name>
    <dbReference type="NCBI Taxonomy" id="2666033"/>
    <lineage>
        <taxon>Bacteria</taxon>
        <taxon>Pseudomonadati</taxon>
        <taxon>Pseudomonadota</taxon>
        <taxon>Alphaproteobacteria</taxon>
        <taxon>Parvularculales</taxon>
        <taxon>Parvularculaceae</taxon>
        <taxon>Hyphococcus</taxon>
    </lineage>
</organism>
<keyword evidence="1 3" id="KW-0472">Membrane</keyword>
<keyword evidence="1" id="KW-0406">Ion transport</keyword>
<dbReference type="EMBL" id="JBHPON010000001">
    <property type="protein sequence ID" value="MFC6034294.1"/>
    <property type="molecule type" value="Genomic_DNA"/>
</dbReference>
<accession>A0ABW1KSC9</accession>
<feature type="transmembrane region" description="Helical" evidence="3">
    <location>
        <begin position="78"/>
        <end position="96"/>
    </location>
</feature>
<keyword evidence="1" id="KW-0813">Transport</keyword>
<evidence type="ECO:0000256" key="3">
    <source>
        <dbReference type="SAM" id="Phobius"/>
    </source>
</evidence>
<dbReference type="RefSeq" id="WP_379880391.1">
    <property type="nucleotide sequence ID" value="NZ_JBHPON010000001.1"/>
</dbReference>
<evidence type="ECO:0000256" key="2">
    <source>
        <dbReference type="SAM" id="MobiDB-lite"/>
    </source>
</evidence>
<protein>
    <recommendedName>
        <fullName evidence="1">ATP synthase protein I</fullName>
    </recommendedName>
</protein>
<comment type="similarity">
    <text evidence="1">Belongs to the bacterial AtpI family.</text>
</comment>
<dbReference type="PIRSF" id="PIRSF032126">
    <property type="entry name" value="F0F1_ATP_synthase_subunit_I"/>
    <property type="match status" value="1"/>
</dbReference>
<dbReference type="Pfam" id="PF09527">
    <property type="entry name" value="ATPase_gene1"/>
    <property type="match status" value="1"/>
</dbReference>
<proteinExistence type="inferred from homology"/>
<gene>
    <name evidence="4" type="ORF">ACFMB1_01995</name>
</gene>
<keyword evidence="1" id="KW-0375">Hydrogen ion transport</keyword>
<feature type="region of interest" description="Disordered" evidence="2">
    <location>
        <begin position="1"/>
        <end position="45"/>
    </location>
</feature>
<feature type="transmembrane region" description="Helical" evidence="3">
    <location>
        <begin position="55"/>
        <end position="72"/>
    </location>
</feature>
<dbReference type="InterPro" id="IPR032820">
    <property type="entry name" value="ATPase_put"/>
</dbReference>
<evidence type="ECO:0000313" key="4">
    <source>
        <dbReference type="EMBL" id="MFC6034294.1"/>
    </source>
</evidence>
<keyword evidence="3" id="KW-0812">Transmembrane</keyword>
<keyword evidence="3" id="KW-1133">Transmembrane helix</keyword>